<keyword evidence="6" id="KW-1185">Reference proteome</keyword>
<name>A0A0C2HD44_9STAP</name>
<feature type="active site" description="Charge relay system" evidence="1">
    <location>
        <position position="190"/>
    </location>
</feature>
<dbReference type="SMR" id="A0A0C2HD44"/>
<dbReference type="RefSeq" id="WP_040105082.1">
    <property type="nucleotide sequence ID" value="NZ_JABEVU030000001.1"/>
</dbReference>
<evidence type="ECO:0000313" key="6">
    <source>
        <dbReference type="Proteomes" id="UP000527860"/>
    </source>
</evidence>
<dbReference type="InterPro" id="IPR000073">
    <property type="entry name" value="AB_hydrolase_1"/>
</dbReference>
<evidence type="ECO:0000313" key="4">
    <source>
        <dbReference type="EMBL" id="MDB0579711.1"/>
    </source>
</evidence>
<proteinExistence type="predicted"/>
<feature type="active site" description="Charge relay system" evidence="1">
    <location>
        <position position="222"/>
    </location>
</feature>
<evidence type="ECO:0000313" key="3">
    <source>
        <dbReference type="EMBL" id="KIH71620.1"/>
    </source>
</evidence>
<accession>A0A0C2HD44</accession>
<dbReference type="GeneID" id="77844471"/>
<dbReference type="Pfam" id="PF12697">
    <property type="entry name" value="Abhydrolase_6"/>
    <property type="match status" value="1"/>
</dbReference>
<reference evidence="4" key="3">
    <citation type="submission" date="2022-12" db="EMBL/GenBank/DDBJ databases">
        <title>Genome analysis and biological profiling of marine Salinicoccus roseus MOSEL-ME25.</title>
        <authorList>
            <person name="Mirza F.T."/>
            <person name="Xie Y."/>
            <person name="Shinwari Z.K."/>
        </authorList>
    </citation>
    <scope>NUCLEOTIDE SEQUENCE</scope>
    <source>
        <strain evidence="4">MOSEL-ME25</strain>
    </source>
</reference>
<evidence type="ECO:0000259" key="2">
    <source>
        <dbReference type="Pfam" id="PF12697"/>
    </source>
</evidence>
<dbReference type="Proteomes" id="UP000527860">
    <property type="component" value="Unassembled WGS sequence"/>
</dbReference>
<evidence type="ECO:0000256" key="1">
    <source>
        <dbReference type="PIRSR" id="PIRSR017388-1"/>
    </source>
</evidence>
<protein>
    <submittedName>
        <fullName evidence="4">Alpha/beta fold hydrolase</fullName>
    </submittedName>
    <submittedName>
        <fullName evidence="3">Carboxylesterase</fullName>
    </submittedName>
</protein>
<dbReference type="GO" id="GO:0052689">
    <property type="term" value="F:carboxylic ester hydrolase activity"/>
    <property type="evidence" value="ECO:0007669"/>
    <property type="project" value="InterPro"/>
</dbReference>
<feature type="active site" description="Nucleophile" evidence="1">
    <location>
        <position position="93"/>
    </location>
</feature>
<reference evidence="4" key="2">
    <citation type="submission" date="2020-04" db="EMBL/GenBank/DDBJ databases">
        <authorList>
            <person name="Tanveer F."/>
            <person name="Xie Y."/>
            <person name="Shinwari Z.K."/>
        </authorList>
    </citation>
    <scope>NUCLEOTIDE SEQUENCE</scope>
    <source>
        <strain evidence="4">MOSEL-ME25</strain>
    </source>
</reference>
<organism evidence="3 5">
    <name type="scientific">Salinicoccus roseus</name>
    <dbReference type="NCBI Taxonomy" id="45670"/>
    <lineage>
        <taxon>Bacteria</taxon>
        <taxon>Bacillati</taxon>
        <taxon>Bacillota</taxon>
        <taxon>Bacilli</taxon>
        <taxon>Bacillales</taxon>
        <taxon>Staphylococcaceae</taxon>
        <taxon>Salinicoccus</taxon>
    </lineage>
</organism>
<reference evidence="3 5" key="1">
    <citation type="submission" date="2015-01" db="EMBL/GenBank/DDBJ databases">
        <title>Genome sequences of high lactate-tolerant strain Salinicoccus roseus W12 with industrial interest.</title>
        <authorList>
            <person name="Wang H."/>
            <person name="Yu B."/>
        </authorList>
    </citation>
    <scope>NUCLEOTIDE SEQUENCE [LARGE SCALE GENOMIC DNA]</scope>
    <source>
        <strain evidence="3 5">W12</strain>
    </source>
</reference>
<dbReference type="PANTHER" id="PTHR11614">
    <property type="entry name" value="PHOSPHOLIPASE-RELATED"/>
    <property type="match status" value="1"/>
</dbReference>
<dbReference type="SUPFAM" id="SSF53474">
    <property type="entry name" value="alpha/beta-Hydrolases"/>
    <property type="match status" value="1"/>
</dbReference>
<dbReference type="Proteomes" id="UP000031546">
    <property type="component" value="Unassembled WGS sequence"/>
</dbReference>
<dbReference type="ESTHER" id="9stap-a0a0c2hd44">
    <property type="family name" value="CarbLipBact_1"/>
</dbReference>
<dbReference type="AlphaFoldDB" id="A0A0C2HD44"/>
<dbReference type="PIRSF" id="PIRSF017388">
    <property type="entry name" value="Esterase_lipase"/>
    <property type="match status" value="1"/>
</dbReference>
<comment type="caution">
    <text evidence="3">The sequence shown here is derived from an EMBL/GenBank/DDBJ whole genome shotgun (WGS) entry which is preliminary data.</text>
</comment>
<dbReference type="STRING" id="45670.SN16_02815"/>
<dbReference type="EMBL" id="JXII01000002">
    <property type="protein sequence ID" value="KIH71620.1"/>
    <property type="molecule type" value="Genomic_DNA"/>
</dbReference>
<gene>
    <name evidence="4" type="ORF">F7P68_0004140</name>
    <name evidence="3" type="ORF">SN16_02815</name>
</gene>
<dbReference type="Gene3D" id="3.40.50.1820">
    <property type="entry name" value="alpha/beta hydrolase"/>
    <property type="match status" value="1"/>
</dbReference>
<evidence type="ECO:0000313" key="5">
    <source>
        <dbReference type="Proteomes" id="UP000031546"/>
    </source>
</evidence>
<dbReference type="InterPro" id="IPR051044">
    <property type="entry name" value="MAG_DAG_Lipase"/>
</dbReference>
<feature type="domain" description="AB hydrolase-1" evidence="2">
    <location>
        <begin position="18"/>
        <end position="227"/>
    </location>
</feature>
<dbReference type="OrthoDB" id="9800213at2"/>
<keyword evidence="4" id="KW-0378">Hydrolase</keyword>
<dbReference type="EMBL" id="JABEVU030000001">
    <property type="protein sequence ID" value="MDB0579711.1"/>
    <property type="molecule type" value="Genomic_DNA"/>
</dbReference>
<sequence length="249" mass="28430">MKIQLPQPFFFEEGEKAVLLLHGFTGNSSDVRQLGRHLQKQGITSYAPHYEGHAEPPENLLKSSPHIWWAQVLEAYDFLVDRGYEKIFVAGLSLGGVFALRLATVRDVVGISTICSPMYLKDRETMYEGVLEYARGFKKMEGKSEGEIEREMAAFEPTVMLDEVRDMIEAAKDSLPDVHVPLLIAQSEKDEMINPDSANIIHDESGTEEDEKQLKWYPESGHVLTIDKEKKELFEDIHAFMNQLDWNEQ</sequence>
<dbReference type="InterPro" id="IPR029058">
    <property type="entry name" value="AB_hydrolase_fold"/>
</dbReference>
<dbReference type="InterPro" id="IPR012354">
    <property type="entry name" value="Esterase_lipase"/>
</dbReference>